<evidence type="ECO:0000313" key="4">
    <source>
        <dbReference type="Proteomes" id="UP000020202"/>
    </source>
</evidence>
<reference evidence="3" key="3">
    <citation type="journal article" date="2023" name="Front. Microbiol.">
        <title>Genomic characterization of carbapenem-resistant Klebsiella oxytoca complex in China: a multi-center study.</title>
        <authorList>
            <person name="Wan W."/>
            <person name="Yang X."/>
            <person name="Yu H."/>
            <person name="Wang M."/>
            <person name="Jia W."/>
            <person name="Huang B."/>
            <person name="Qu F."/>
            <person name="Shan B."/>
            <person name="Tang Y.W."/>
            <person name="Chen L."/>
            <person name="Du H."/>
        </authorList>
    </citation>
    <scope>NUCLEOTIDE SEQUENCE</scope>
    <source>
        <strain evidence="3">HD1688</strain>
    </source>
</reference>
<evidence type="ECO:0000313" key="2">
    <source>
        <dbReference type="EMBL" id="KLY25334.1"/>
    </source>
</evidence>
<protein>
    <recommendedName>
        <fullName evidence="6">YchA</fullName>
    </recommendedName>
</protein>
<dbReference type="EMBL" id="JCNZ01000020">
    <property type="protein sequence ID" value="EWF80080.1"/>
    <property type="molecule type" value="Genomic_DNA"/>
</dbReference>
<dbReference type="RefSeq" id="WP_032700849.1">
    <property type="nucleotide sequence ID" value="NZ_CABGVK010000021.1"/>
</dbReference>
<evidence type="ECO:0008006" key="6">
    <source>
        <dbReference type="Google" id="ProtNLM"/>
    </source>
</evidence>
<keyword evidence="5" id="KW-1185">Reference proteome</keyword>
<evidence type="ECO:0000313" key="3">
    <source>
        <dbReference type="EMBL" id="MDS7903146.1"/>
    </source>
</evidence>
<sequence>MQETTTLNALVMRRARDLLADYGWPVHTDVGQRDPVNKPGWISIYVRLDAAAIVHLLPLLCTGGVPAALQTAMTKIAGTPAQIILSGSRYADAPQLPEDGTQITFPWAGEWLTEPEIQAVTDCLFRAVRDISRQVREDARRIEAALTTRGETLFYRQTRNFRLVVKESDMPCWLDEEDDNVPVVLDALLNKGARYSAVEYFVISDKVDQILACGQICDVLRIPGEPARRWMDLSLLHEVMAEARAEITFVRSALSTIRSVS</sequence>
<organism evidence="1 4">
    <name type="scientific">Klebsiella michiganensis</name>
    <dbReference type="NCBI Taxonomy" id="1134687"/>
    <lineage>
        <taxon>Bacteria</taxon>
        <taxon>Pseudomonadati</taxon>
        <taxon>Pseudomonadota</taxon>
        <taxon>Gammaproteobacteria</taxon>
        <taxon>Enterobacterales</taxon>
        <taxon>Enterobacteriaceae</taxon>
        <taxon>Klebsiella/Raoultella group</taxon>
        <taxon>Klebsiella</taxon>
    </lineage>
</organism>
<dbReference type="Proteomes" id="UP000036305">
    <property type="component" value="Unassembled WGS sequence"/>
</dbReference>
<reference evidence="3" key="4">
    <citation type="submission" date="2023-01" db="EMBL/GenBank/DDBJ databases">
        <authorList>
            <person name="Du H."/>
            <person name="Wan W."/>
        </authorList>
    </citation>
    <scope>NUCLEOTIDE SEQUENCE</scope>
    <source>
        <strain evidence="3">HD1688</strain>
    </source>
</reference>
<reference evidence="1 4" key="1">
    <citation type="submission" date="2014-01" db="EMBL/GenBank/DDBJ databases">
        <title>The Genome Sequence of Klebsiella oxytoca MGH 27.</title>
        <authorList>
            <consortium name="The Broad Institute Genomics Platform"/>
            <consortium name="The Broad Institute Genome Sequencing Center for Infectious Disease"/>
            <person name="Murphy C."/>
            <person name="Cosimi L."/>
            <person name="Cerqueira G."/>
            <person name="Feldgarden M."/>
            <person name="Earl A."/>
            <person name="Hung D."/>
            <person name="Onderdonk A.B."/>
            <person name="Ferraro M.J."/>
            <person name="Hooper D."/>
            <person name="Dekker J."/>
            <person name="O'Brien T."/>
            <person name="Huang S."/>
            <person name="Quan V."/>
            <person name="Ernst C."/>
            <person name="Delaney M."/>
            <person name="DuBois A."/>
            <person name="Kim D.S."/>
            <person name="Young S.K."/>
            <person name="Zeng Q."/>
            <person name="Gargeya S."/>
            <person name="Fitzgerald M."/>
            <person name="Abouelleil A."/>
            <person name="Alvarado L."/>
            <person name="Berlin A.M."/>
            <person name="Chapman S.B."/>
            <person name="Gainer-Dewar J."/>
            <person name="Goldberg J."/>
            <person name="Gnerre S."/>
            <person name="Griggs A."/>
            <person name="Gujja S."/>
            <person name="Hansen M."/>
            <person name="Howarth C."/>
            <person name="Imamovic A."/>
            <person name="Ireland A."/>
            <person name="Larimer J."/>
            <person name="McCowan C."/>
            <person name="Murphy C."/>
            <person name="Pearson M."/>
            <person name="Poon T.W."/>
            <person name="Priest M."/>
            <person name="Roberts A."/>
            <person name="Saif S."/>
            <person name="Shea T."/>
            <person name="Sykes S."/>
            <person name="Wortman J."/>
            <person name="Nusbaum C."/>
            <person name="Birren B."/>
        </authorList>
    </citation>
    <scope>NUCLEOTIDE SEQUENCE [LARGE SCALE GENOMIC DNA]</scope>
    <source>
        <strain evidence="1 4">MGH 27</strain>
    </source>
</reference>
<evidence type="ECO:0000313" key="1">
    <source>
        <dbReference type="EMBL" id="EWF80080.1"/>
    </source>
</evidence>
<dbReference type="KEGG" id="kom:HR38_28155"/>
<dbReference type="EMBL" id="LEUS01000031">
    <property type="protein sequence ID" value="KLY25334.1"/>
    <property type="molecule type" value="Genomic_DNA"/>
</dbReference>
<comment type="caution">
    <text evidence="1">The sequence shown here is derived from an EMBL/GenBank/DDBJ whole genome shotgun (WGS) entry which is preliminary data.</text>
</comment>
<dbReference type="EMBL" id="JAQSKY010000037">
    <property type="protein sequence ID" value="MDS7903146.1"/>
    <property type="molecule type" value="Genomic_DNA"/>
</dbReference>
<accession>A0A0J2GSS6</accession>
<dbReference type="Proteomes" id="UP001249822">
    <property type="component" value="Unassembled WGS sequence"/>
</dbReference>
<proteinExistence type="predicted"/>
<name>A0A0J2GSS6_9ENTR</name>
<gene>
    <name evidence="1" type="ORF">L373_05848</name>
    <name evidence="3" type="ORF">PTQ40_29750</name>
    <name evidence="2" type="ORF">SK91_05925</name>
</gene>
<evidence type="ECO:0000313" key="5">
    <source>
        <dbReference type="Proteomes" id="UP000036305"/>
    </source>
</evidence>
<dbReference type="Proteomes" id="UP000020202">
    <property type="component" value="Unassembled WGS sequence"/>
</dbReference>
<reference evidence="2 5" key="2">
    <citation type="submission" date="2015-06" db="EMBL/GenBank/DDBJ databases">
        <title>The Genome Sequence of None.</title>
        <authorList>
            <consortium name="The Broad Institute Genomics Platform"/>
            <consortium name="The Broad Institute Genome Sequencing Center for Infectious Disease"/>
            <person name="Earl A.M."/>
            <person name="Onderdonk A.B."/>
            <person name="Kirby J."/>
            <person name="Ferraro M.J."/>
            <person name="Huang S."/>
            <person name="Spencer M."/>
            <person name="Fodor A."/>
            <person name="Hooper D."/>
            <person name="Dekker J."/>
            <person name="O'Brien T."/>
            <person name="Quan V."/>
            <person name="Gombosev A."/>
            <person name="Delaney M."/>
            <person name="DuBois A."/>
            <person name="Ernst C."/>
            <person name="Kim D.S."/>
            <person name="Rossman W."/>
            <person name="Gohs F."/>
            <person name="Petruso H."/>
            <person name="Nozar T."/>
            <person name="Mougeot F."/>
            <person name="Manson-McGuire A."/>
            <person name="Young S."/>
            <person name="Abouelleil A."/>
            <person name="Cao P."/>
            <person name="Chapman S.B."/>
            <person name="Griggs A."/>
            <person name="Priest M."/>
            <person name="Shea T."/>
            <person name="Wortman I."/>
            <person name="Wortman J.R."/>
            <person name="Nusbaum C."/>
            <person name="Birren B."/>
        </authorList>
    </citation>
    <scope>NUCLEOTIDE SEQUENCE [LARGE SCALE GENOMIC DNA]</scope>
    <source>
        <strain evidence="2 5">MGH87</strain>
    </source>
</reference>
<dbReference type="AlphaFoldDB" id="A0A0J2GSS6"/>